<keyword evidence="3" id="KW-0548">Nucleotidyltransferase</keyword>
<dbReference type="AlphaFoldDB" id="N0B891"/>
<dbReference type="HOGENOM" id="CLU_057822_0_0_5"/>
<dbReference type="InterPro" id="IPR043128">
    <property type="entry name" value="Rev_trsase/Diguanyl_cyclase"/>
</dbReference>
<dbReference type="InterPro" id="IPR043502">
    <property type="entry name" value="DNA/RNA_pol_sf"/>
</dbReference>
<dbReference type="InterPro" id="IPR051083">
    <property type="entry name" value="GrpII_Intron_Splice-Mob/Def"/>
</dbReference>
<organism evidence="3 4">
    <name type="scientific">Hyphomicrobium denitrificans 1NES1</name>
    <dbReference type="NCBI Taxonomy" id="670307"/>
    <lineage>
        <taxon>Bacteria</taxon>
        <taxon>Pseudomonadati</taxon>
        <taxon>Pseudomonadota</taxon>
        <taxon>Alphaproteobacteria</taxon>
        <taxon>Hyphomicrobiales</taxon>
        <taxon>Hyphomicrobiaceae</taxon>
        <taxon>Hyphomicrobium</taxon>
    </lineage>
</organism>
<dbReference type="Proteomes" id="UP000005952">
    <property type="component" value="Chromosome"/>
</dbReference>
<evidence type="ECO:0000259" key="2">
    <source>
        <dbReference type="PROSITE" id="PS50878"/>
    </source>
</evidence>
<dbReference type="EMBL" id="CP005587">
    <property type="protein sequence ID" value="AGK58452.1"/>
    <property type="molecule type" value="Genomic_DNA"/>
</dbReference>
<name>N0B891_9HYPH</name>
<dbReference type="PROSITE" id="PS50878">
    <property type="entry name" value="RT_POL"/>
    <property type="match status" value="1"/>
</dbReference>
<evidence type="ECO:0000313" key="3">
    <source>
        <dbReference type="EMBL" id="AGK58452.1"/>
    </source>
</evidence>
<proteinExistence type="inferred from homology"/>
<dbReference type="STRING" id="670307.HYPDE_33898"/>
<dbReference type="eggNOG" id="COG3344">
    <property type="taxonomic scope" value="Bacteria"/>
</dbReference>
<sequence length="419" mass="46897">MTERREDPAVMPVDTAKYPRPSKHFTIATANRIWEASRDASRNPGVAGIDGVSATQFSQNLQNNLRILSRSVIAGSFRFKNLRPFFPPKKNGGHRVICVPTVADRLVQRMIVESLTTNDRFRLVNDASYGFIRGRSVRDAVAKAIATRTNYEWVLKTDIESYFDRISRDELADKIKRKLGQHSLVPLLLQAIRCEVRTKSHRDRDKLAASGVVHGQGLRQGMPLSPLLSNLVLGNFDRKVQKAGFRFLRYADDLIVFGASKSEVEAAFGLIVSELEKLGHTVPEPGEKSKTQYVCPQKPVEFLGVDIFFKGEANSYVCRIPKNVKLQILTDISEEYAYANIVKRFGDLGALARSLSGVPAAYRNAYSHADDWPAFEPQLRKECSRAFLGVYEAIFGKQAISGLEAKARAFLGIKDIQFD</sequence>
<accession>N0B891</accession>
<dbReference type="CDD" id="cd01651">
    <property type="entry name" value="RT_G2_intron"/>
    <property type="match status" value="1"/>
</dbReference>
<dbReference type="KEGG" id="hdt:HYPDE_33898"/>
<dbReference type="InterPro" id="IPR000477">
    <property type="entry name" value="RT_dom"/>
</dbReference>
<reference evidence="3 4" key="1">
    <citation type="journal article" date="2013" name="Genome Announc.">
        <title>Genome sequences for three denitrifying bacterial strains isolated from a uranium- and nitrate-contaminated subsurface environment.</title>
        <authorList>
            <person name="Venkatramanan R."/>
            <person name="Prakash O."/>
            <person name="Woyke T."/>
            <person name="Chain P."/>
            <person name="Goodwin L.A."/>
            <person name="Watson D."/>
            <person name="Brooks S."/>
            <person name="Kostka J.E."/>
            <person name="Green S.J."/>
        </authorList>
    </citation>
    <scope>NUCLEOTIDE SEQUENCE [LARGE SCALE GENOMIC DNA]</scope>
    <source>
        <strain evidence="3 4">1NES1</strain>
    </source>
</reference>
<dbReference type="PANTHER" id="PTHR34047">
    <property type="entry name" value="NUCLEAR INTRON MATURASE 1, MITOCHONDRIAL-RELATED"/>
    <property type="match status" value="1"/>
</dbReference>
<dbReference type="GO" id="GO:0003964">
    <property type="term" value="F:RNA-directed DNA polymerase activity"/>
    <property type="evidence" value="ECO:0007669"/>
    <property type="project" value="UniProtKB-KW"/>
</dbReference>
<dbReference type="Pfam" id="PF00078">
    <property type="entry name" value="RVT_1"/>
    <property type="match status" value="1"/>
</dbReference>
<keyword evidence="3" id="KW-0695">RNA-directed DNA polymerase</keyword>
<keyword evidence="4" id="KW-1185">Reference proteome</keyword>
<feature type="domain" description="Reverse transcriptase" evidence="2">
    <location>
        <begin position="68"/>
        <end position="307"/>
    </location>
</feature>
<evidence type="ECO:0000313" key="4">
    <source>
        <dbReference type="Proteomes" id="UP000005952"/>
    </source>
</evidence>
<keyword evidence="3" id="KW-0808">Transferase</keyword>
<evidence type="ECO:0000256" key="1">
    <source>
        <dbReference type="ARBA" id="ARBA00034120"/>
    </source>
</evidence>
<protein>
    <submittedName>
        <fullName evidence="3">Retron-type reverse transcriptase</fullName>
    </submittedName>
</protein>
<dbReference type="OrthoDB" id="9793236at2"/>
<gene>
    <name evidence="3" type="ORF">HYPDE_33898</name>
</gene>
<dbReference type="SUPFAM" id="SSF56672">
    <property type="entry name" value="DNA/RNA polymerases"/>
    <property type="match status" value="1"/>
</dbReference>
<dbReference type="PANTHER" id="PTHR34047:SF8">
    <property type="entry name" value="PROTEIN YKFC"/>
    <property type="match status" value="1"/>
</dbReference>
<dbReference type="Gene3D" id="3.30.70.270">
    <property type="match status" value="1"/>
</dbReference>
<comment type="similarity">
    <text evidence="1">Belongs to the bacterial reverse transcriptase family.</text>
</comment>